<dbReference type="eggNOG" id="COG0438">
    <property type="taxonomic scope" value="Bacteria"/>
</dbReference>
<keyword evidence="2" id="KW-0808">Transferase</keyword>
<name>G8PDU2_PEDCP</name>
<dbReference type="PANTHER" id="PTHR45947">
    <property type="entry name" value="SULFOQUINOVOSYL TRANSFERASE SQD2"/>
    <property type="match status" value="1"/>
</dbReference>
<dbReference type="HOGENOM" id="CLU_009583_0_0_9"/>
<dbReference type="Pfam" id="PF00534">
    <property type="entry name" value="Glycos_transf_1"/>
    <property type="match status" value="1"/>
</dbReference>
<dbReference type="InterPro" id="IPR050194">
    <property type="entry name" value="Glycosyltransferase_grp1"/>
</dbReference>
<dbReference type="GO" id="GO:0016757">
    <property type="term" value="F:glycosyltransferase activity"/>
    <property type="evidence" value="ECO:0007669"/>
    <property type="project" value="InterPro"/>
</dbReference>
<keyword evidence="3" id="KW-1185">Reference proteome</keyword>
<proteinExistence type="predicted"/>
<dbReference type="InterPro" id="IPR001296">
    <property type="entry name" value="Glyco_trans_1"/>
</dbReference>
<reference evidence="2 3" key="1">
    <citation type="journal article" date="2012" name="J. Bacteriol.">
        <title>Complete Genome Sequence of the Beer Spoilage Organism Pediococcus claussenii ATCC BAA-344T.</title>
        <authorList>
            <person name="Pittet V."/>
            <person name="Abegunde T."/>
            <person name="Marfleet T."/>
            <person name="Haakensen M."/>
            <person name="Morrow K."/>
            <person name="Jayaprakash T."/>
            <person name="Schroeder K."/>
            <person name="Trost B."/>
            <person name="Byrns S."/>
            <person name="Bergsveinson J."/>
            <person name="Kusalik A."/>
            <person name="Ziola B."/>
        </authorList>
    </citation>
    <scope>NUCLEOTIDE SEQUENCE [LARGE SCALE GENOMIC DNA]</scope>
    <source>
        <strain evidence="2 3">ATCC BAA-344</strain>
    </source>
</reference>
<evidence type="ECO:0000313" key="2">
    <source>
        <dbReference type="EMBL" id="AEV95427.1"/>
    </source>
</evidence>
<dbReference type="PATRIC" id="fig|701521.8.peg.1107"/>
<evidence type="ECO:0000259" key="1">
    <source>
        <dbReference type="Pfam" id="PF00534"/>
    </source>
</evidence>
<dbReference type="KEGG" id="pce:PECL_1165"/>
<dbReference type="SUPFAM" id="SSF53756">
    <property type="entry name" value="UDP-Glycosyltransferase/glycogen phosphorylase"/>
    <property type="match status" value="1"/>
</dbReference>
<protein>
    <submittedName>
        <fullName evidence="2">Glycosyl transferases group 1 family protein</fullName>
    </submittedName>
</protein>
<dbReference type="RefSeq" id="WP_014215623.1">
    <property type="nucleotide sequence ID" value="NC_016605.1"/>
</dbReference>
<sequence>MKVLIVVENFVMDGVKRVASILGNRLANEMDVKFYTLADIEPFYELNAPLIIAKRPLDSNGISFRGDKPLTRLKDQIDDLIEELQVGYYDAVILTAGCLTSFIPLIKNKIPNIRAIAWMHNNVDTYLNNYYIYMKKEFIGGLEKADGVVVLTDYDLLGFLPYNPKTIKIYNPLTIEATGYSNLETHNIAFTGRIDIQQKGIDYLIDVASKLPDDWKITIAGDGREKAMNDFEQLRRQKDVTDKITYLGRLKDAELQQHYLNASLFVMTSRWEGLPLVLGEAMSFGLPIATMYSTGADEYLDGGKYGLLLDGHNVDEFIQKILPVLNDQGIREQFAKRSLERVRDFQMENIVDQWKSILE</sequence>
<gene>
    <name evidence="2" type="ordered locus">PECL_1165</name>
</gene>
<accession>G8PDU2</accession>
<dbReference type="Proteomes" id="UP000005444">
    <property type="component" value="Chromosome"/>
</dbReference>
<dbReference type="STRING" id="701521.PECL_1165"/>
<organism evidence="2 3">
    <name type="scientific">Pediococcus claussenii (strain ATCC BAA-344 / DSM 14800 / JCM 18046 / KCTC 3811 / LMG 21948 / P06)</name>
    <dbReference type="NCBI Taxonomy" id="701521"/>
    <lineage>
        <taxon>Bacteria</taxon>
        <taxon>Bacillati</taxon>
        <taxon>Bacillota</taxon>
        <taxon>Bacilli</taxon>
        <taxon>Lactobacillales</taxon>
        <taxon>Lactobacillaceae</taxon>
        <taxon>Pediococcus</taxon>
    </lineage>
</organism>
<dbReference type="PANTHER" id="PTHR45947:SF3">
    <property type="entry name" value="SULFOQUINOVOSYL TRANSFERASE SQD2"/>
    <property type="match status" value="1"/>
</dbReference>
<evidence type="ECO:0000313" key="3">
    <source>
        <dbReference type="Proteomes" id="UP000005444"/>
    </source>
</evidence>
<dbReference type="Gene3D" id="3.40.50.2000">
    <property type="entry name" value="Glycogen Phosphorylase B"/>
    <property type="match status" value="2"/>
</dbReference>
<dbReference type="AlphaFoldDB" id="G8PDU2"/>
<dbReference type="EMBL" id="CP003137">
    <property type="protein sequence ID" value="AEV95427.1"/>
    <property type="molecule type" value="Genomic_DNA"/>
</dbReference>
<feature type="domain" description="Glycosyl transferase family 1" evidence="1">
    <location>
        <begin position="188"/>
        <end position="338"/>
    </location>
</feature>